<keyword evidence="3" id="KW-0732">Signal</keyword>
<evidence type="ECO:0000313" key="5">
    <source>
        <dbReference type="Proteomes" id="UP001157961"/>
    </source>
</evidence>
<evidence type="ECO:0000313" key="4">
    <source>
        <dbReference type="EMBL" id="SMP04494.1"/>
    </source>
</evidence>
<accession>A0ABY1NA84</accession>
<reference evidence="4 5" key="1">
    <citation type="submission" date="2017-05" db="EMBL/GenBank/DDBJ databases">
        <authorList>
            <person name="Varghese N."/>
            <person name="Submissions S."/>
        </authorList>
    </citation>
    <scope>NUCLEOTIDE SEQUENCE [LARGE SCALE GENOMIC DNA]</scope>
    <source>
        <strain evidence="4 5">DSM 29734</strain>
    </source>
</reference>
<dbReference type="InterPro" id="IPR015915">
    <property type="entry name" value="Kelch-typ_b-propeller"/>
</dbReference>
<name>A0ABY1NA84_9RHOB</name>
<dbReference type="NCBIfam" id="NF010730">
    <property type="entry name" value="PRK14131.1"/>
    <property type="match status" value="1"/>
</dbReference>
<feature type="signal peptide" evidence="3">
    <location>
        <begin position="1"/>
        <end position="20"/>
    </location>
</feature>
<dbReference type="EMBL" id="FXTY01000001">
    <property type="protein sequence ID" value="SMP04494.1"/>
    <property type="molecule type" value="Genomic_DNA"/>
</dbReference>
<comment type="caution">
    <text evidence="4">The sequence shown here is derived from an EMBL/GenBank/DDBJ whole genome shotgun (WGS) entry which is preliminary data.</text>
</comment>
<organism evidence="4 5">
    <name type="scientific">Shimia sagamensis</name>
    <dbReference type="NCBI Taxonomy" id="1566352"/>
    <lineage>
        <taxon>Bacteria</taxon>
        <taxon>Pseudomonadati</taxon>
        <taxon>Pseudomonadota</taxon>
        <taxon>Alphaproteobacteria</taxon>
        <taxon>Rhodobacterales</taxon>
        <taxon>Roseobacteraceae</taxon>
    </lineage>
</organism>
<evidence type="ECO:0000256" key="1">
    <source>
        <dbReference type="ARBA" id="ARBA00022441"/>
    </source>
</evidence>
<keyword evidence="1" id="KW-0880">Kelch repeat</keyword>
<keyword evidence="5" id="KW-1185">Reference proteome</keyword>
<dbReference type="NCBIfam" id="TIGR03547">
    <property type="entry name" value="muta_rot_YjhT"/>
    <property type="match status" value="1"/>
</dbReference>
<dbReference type="SUPFAM" id="SSF117281">
    <property type="entry name" value="Kelch motif"/>
    <property type="match status" value="2"/>
</dbReference>
<dbReference type="Pfam" id="PF24996">
    <property type="entry name" value="NANM"/>
    <property type="match status" value="1"/>
</dbReference>
<evidence type="ECO:0000256" key="3">
    <source>
        <dbReference type="SAM" id="SignalP"/>
    </source>
</evidence>
<dbReference type="InterPro" id="IPR019936">
    <property type="entry name" value="NanM_proteobact"/>
</dbReference>
<dbReference type="RefSeq" id="WP_283424310.1">
    <property type="nucleotide sequence ID" value="NZ_FXTY01000001.1"/>
</dbReference>
<feature type="chain" id="PRO_5045895780" evidence="3">
    <location>
        <begin position="21"/>
        <end position="386"/>
    </location>
</feature>
<protein>
    <submittedName>
        <fullName evidence="4">N-acetylneuraminate epimerase</fullName>
    </submittedName>
</protein>
<keyword evidence="2" id="KW-0677">Repeat</keyword>
<dbReference type="Gene3D" id="2.120.10.80">
    <property type="entry name" value="Kelch-type beta propeller"/>
    <property type="match status" value="2"/>
</dbReference>
<proteinExistence type="predicted"/>
<gene>
    <name evidence="4" type="ORF">SAMN06265373_101454</name>
</gene>
<evidence type="ECO:0000256" key="2">
    <source>
        <dbReference type="ARBA" id="ARBA00022737"/>
    </source>
</evidence>
<sequence>MLFGKTCCALFSAASIMVMATTIQANEAWPDLPVGFKNGVFAQDGNTAFIGLGSTGDALFSMDLGSDVRSWKAMSSFPGPSTNGAAFALAGDKLFVFSGSGKANPGDASPIIFTDVYAYDTLADTWSKIDTATPVGLLGASAYAIDEDRIAIFGGYNKELFDGYLHDVLTTDKEKEPEKWQKIVDDYMGMPPEDYLWNTQVLLYTVSTNSWSDLGENPYLPNTGSAVVENDKGILLINGEVKPGLRTPKIKQVAFEDNGATWTEMPQLPARVGASLQEGLASPFAGYSGDVLIVAGGANFHGARARGFAEQWFTHAGYPKAFNADIYVMKEGWSKQVNDLPTGLAYGATFTTPEGILAVGGEDGERAARTEAFQLSWDGEQVVVTN</sequence>
<dbReference type="InterPro" id="IPR056734">
    <property type="entry name" value="NANM"/>
</dbReference>
<dbReference type="Proteomes" id="UP001157961">
    <property type="component" value="Unassembled WGS sequence"/>
</dbReference>